<gene>
    <name evidence="4" type="primary">LOC105172978</name>
</gene>
<feature type="compositionally biased region" description="Pro residues" evidence="1">
    <location>
        <begin position="69"/>
        <end position="84"/>
    </location>
</feature>
<feature type="compositionally biased region" description="Polar residues" evidence="1">
    <location>
        <begin position="87"/>
        <end position="97"/>
    </location>
</feature>
<dbReference type="InParanoid" id="A0A6I9TZF2"/>
<dbReference type="KEGG" id="sind:105172978"/>
<sequence>MDNSHRRMDKRRKLNDRDLSIPRNYPSSDEEDDDFLTLSLFPTATTTPPPPPPPTTLPRNSSSERHHSPPPPAPLVRRLPPPRPTVVINSPPNNTNDVPGDTSGGGSPSPVVASSSRQPRRRRTPSRAPRDEKITPAFPWSTEDRATVHTMSYLISKQIFSISGLVQCKKCERLDTLNFDLRQRFFKVASYVAENKFIMCQRAPKSWMNPTLPRCRLCKEDNSAKPVISEKKRTMNWLFLFLGEMLGCCTLDQLKWFCKHTRNHRTGAKDRVLFLTYIAICRQLEPNGPFDI</sequence>
<dbReference type="InterPro" id="IPR055513">
    <property type="entry name" value="DUF7086"/>
</dbReference>
<dbReference type="OrthoDB" id="1900495at2759"/>
<reference evidence="4" key="1">
    <citation type="submission" date="2025-08" db="UniProtKB">
        <authorList>
            <consortium name="RefSeq"/>
        </authorList>
    </citation>
    <scope>IDENTIFICATION</scope>
</reference>
<dbReference type="Proteomes" id="UP000504604">
    <property type="component" value="Linkage group LG10"/>
</dbReference>
<evidence type="ECO:0000256" key="1">
    <source>
        <dbReference type="SAM" id="MobiDB-lite"/>
    </source>
</evidence>
<proteinExistence type="predicted"/>
<dbReference type="PANTHER" id="PTHR34272:SF1">
    <property type="entry name" value="EXPRESSED PROTEIN"/>
    <property type="match status" value="1"/>
</dbReference>
<feature type="domain" description="DUF7086" evidence="2">
    <location>
        <begin position="152"/>
        <end position="284"/>
    </location>
</feature>
<evidence type="ECO:0000313" key="4">
    <source>
        <dbReference type="RefSeq" id="XP_011092906.1"/>
    </source>
</evidence>
<dbReference type="AlphaFoldDB" id="A0A6I9TZF2"/>
<feature type="compositionally biased region" description="Low complexity" evidence="1">
    <location>
        <begin position="108"/>
        <end position="117"/>
    </location>
</feature>
<protein>
    <submittedName>
        <fullName evidence="4">Formin BNI1</fullName>
    </submittedName>
</protein>
<keyword evidence="3" id="KW-1185">Reference proteome</keyword>
<dbReference type="RefSeq" id="XP_011092906.1">
    <property type="nucleotide sequence ID" value="XM_011094604.2"/>
</dbReference>
<evidence type="ECO:0000313" key="3">
    <source>
        <dbReference type="Proteomes" id="UP000504604"/>
    </source>
</evidence>
<feature type="compositionally biased region" description="Pro residues" evidence="1">
    <location>
        <begin position="47"/>
        <end position="56"/>
    </location>
</feature>
<dbReference type="Gramene" id="SIN_1004569.t">
    <property type="protein sequence ID" value="SIN_1004569.t.cds1"/>
    <property type="gene ID" value="SIN_1004569"/>
</dbReference>
<dbReference type="PANTHER" id="PTHR34272">
    <property type="entry name" value="EXPRESSED PROTEIN"/>
    <property type="match status" value="1"/>
</dbReference>
<dbReference type="Pfam" id="PF23324">
    <property type="entry name" value="DUF7086"/>
    <property type="match status" value="1"/>
</dbReference>
<evidence type="ECO:0000259" key="2">
    <source>
        <dbReference type="Pfam" id="PF23324"/>
    </source>
</evidence>
<organism evidence="3 4">
    <name type="scientific">Sesamum indicum</name>
    <name type="common">Oriental sesame</name>
    <name type="synonym">Sesamum orientale</name>
    <dbReference type="NCBI Taxonomy" id="4182"/>
    <lineage>
        <taxon>Eukaryota</taxon>
        <taxon>Viridiplantae</taxon>
        <taxon>Streptophyta</taxon>
        <taxon>Embryophyta</taxon>
        <taxon>Tracheophyta</taxon>
        <taxon>Spermatophyta</taxon>
        <taxon>Magnoliopsida</taxon>
        <taxon>eudicotyledons</taxon>
        <taxon>Gunneridae</taxon>
        <taxon>Pentapetalae</taxon>
        <taxon>asterids</taxon>
        <taxon>lamiids</taxon>
        <taxon>Lamiales</taxon>
        <taxon>Pedaliaceae</taxon>
        <taxon>Sesamum</taxon>
    </lineage>
</organism>
<feature type="region of interest" description="Disordered" evidence="1">
    <location>
        <begin position="1"/>
        <end position="134"/>
    </location>
</feature>
<feature type="compositionally biased region" description="Low complexity" evidence="1">
    <location>
        <begin position="36"/>
        <end position="46"/>
    </location>
</feature>
<accession>A0A6I9TZF2</accession>
<dbReference type="GeneID" id="105172978"/>
<name>A0A6I9TZF2_SESIN</name>